<evidence type="ECO:0000313" key="7">
    <source>
        <dbReference type="Proteomes" id="UP001285908"/>
    </source>
</evidence>
<feature type="region of interest" description="Disordered" evidence="4">
    <location>
        <begin position="58"/>
        <end position="91"/>
    </location>
</feature>
<dbReference type="InterPro" id="IPR006590">
    <property type="entry name" value="RNA_pol_Rpb4/RPC9_core"/>
</dbReference>
<name>A0AAJ0I329_9PEZI</name>
<comment type="subcellular location">
    <subcellularLocation>
        <location evidence="1">Nucleus</location>
    </subcellularLocation>
</comment>
<dbReference type="InterPro" id="IPR038324">
    <property type="entry name" value="Rpb4/RPC9_sf"/>
</dbReference>
<comment type="similarity">
    <text evidence="3">Belongs to the eukaryotic RPB4 RNA polymerase subunit family.</text>
</comment>
<dbReference type="InterPro" id="IPR005574">
    <property type="entry name" value="Rpb4/RPC9"/>
</dbReference>
<dbReference type="FunFam" id="1.20.1250.40:FF:000003">
    <property type="entry name" value="DNA-directed RNA polymerase II subunit rpb4"/>
    <property type="match status" value="1"/>
</dbReference>
<dbReference type="Proteomes" id="UP001285908">
    <property type="component" value="Unassembled WGS sequence"/>
</dbReference>
<feature type="compositionally biased region" description="Polar residues" evidence="4">
    <location>
        <begin position="113"/>
        <end position="125"/>
    </location>
</feature>
<feature type="region of interest" description="Disordered" evidence="4">
    <location>
        <begin position="113"/>
        <end position="150"/>
    </location>
</feature>
<dbReference type="SUPFAM" id="SSF47819">
    <property type="entry name" value="HRDC-like"/>
    <property type="match status" value="1"/>
</dbReference>
<dbReference type="Gene3D" id="1.20.1250.40">
    <property type="match status" value="1"/>
</dbReference>
<evidence type="ECO:0000256" key="1">
    <source>
        <dbReference type="ARBA" id="ARBA00004123"/>
    </source>
</evidence>
<evidence type="ECO:0000256" key="3">
    <source>
        <dbReference type="ARBA" id="ARBA00025724"/>
    </source>
</evidence>
<dbReference type="RefSeq" id="XP_062690372.1">
    <property type="nucleotide sequence ID" value="XM_062839539.1"/>
</dbReference>
<protein>
    <submittedName>
        <fullName evidence="6">HRDC-like protein</fullName>
    </submittedName>
</protein>
<evidence type="ECO:0000259" key="5">
    <source>
        <dbReference type="SMART" id="SM00657"/>
    </source>
</evidence>
<organism evidence="6 7">
    <name type="scientific">Neurospora hispaniola</name>
    <dbReference type="NCBI Taxonomy" id="588809"/>
    <lineage>
        <taxon>Eukaryota</taxon>
        <taxon>Fungi</taxon>
        <taxon>Dikarya</taxon>
        <taxon>Ascomycota</taxon>
        <taxon>Pezizomycotina</taxon>
        <taxon>Sordariomycetes</taxon>
        <taxon>Sordariomycetidae</taxon>
        <taxon>Sordariales</taxon>
        <taxon>Sordariaceae</taxon>
        <taxon>Neurospora</taxon>
    </lineage>
</organism>
<dbReference type="AlphaFoldDB" id="A0AAJ0I329"/>
<dbReference type="EMBL" id="JAULSX010000006">
    <property type="protein sequence ID" value="KAK3488665.1"/>
    <property type="molecule type" value="Genomic_DNA"/>
</dbReference>
<sequence>MTLFRFVQSDTVNAVPHRDHGRQTKTPNLEPPSDNSVQHTFPRITEYSAFVLEQLSQYHHQHSSATTAPQTRQESPRRSHCRPNEPAIWIKFPPGSECINPNTVFLLQNASEQVNEGTNERTNPQPKIMSDQHHAPTSRSKPPPPGEEEASAVLKLGEFQDVDTLTLSEASLVINALMTKRRKDRKDRNETDVLNKTLDYLDAFARFKQKENVEAVERLLSARKELTKFERAQIGSLCCDSADECKTLIPSLADKITDDELQELLDEMAKLMST</sequence>
<evidence type="ECO:0000256" key="2">
    <source>
        <dbReference type="ARBA" id="ARBA00023242"/>
    </source>
</evidence>
<dbReference type="PANTHER" id="PTHR21297">
    <property type="entry name" value="DNA-DIRECTED RNA POLYMERASE II"/>
    <property type="match status" value="1"/>
</dbReference>
<keyword evidence="7" id="KW-1185">Reference proteome</keyword>
<accession>A0AAJ0I329</accession>
<feature type="region of interest" description="Disordered" evidence="4">
    <location>
        <begin position="8"/>
        <end position="38"/>
    </location>
</feature>
<gene>
    <name evidence="6" type="ORF">B0T23DRAFT_413822</name>
</gene>
<dbReference type="GO" id="GO:0005634">
    <property type="term" value="C:nucleus"/>
    <property type="evidence" value="ECO:0007669"/>
    <property type="project" value="UniProtKB-SubCell"/>
</dbReference>
<proteinExistence type="inferred from homology"/>
<dbReference type="InterPro" id="IPR045222">
    <property type="entry name" value="Rpb4-like"/>
</dbReference>
<evidence type="ECO:0000313" key="6">
    <source>
        <dbReference type="EMBL" id="KAK3488665.1"/>
    </source>
</evidence>
<dbReference type="GO" id="GO:0030880">
    <property type="term" value="C:RNA polymerase complex"/>
    <property type="evidence" value="ECO:0007669"/>
    <property type="project" value="InterPro"/>
</dbReference>
<dbReference type="GeneID" id="87877161"/>
<comment type="caution">
    <text evidence="6">The sequence shown here is derived from an EMBL/GenBank/DDBJ whole genome shotgun (WGS) entry which is preliminary data.</text>
</comment>
<dbReference type="SMART" id="SM00657">
    <property type="entry name" value="RPOL4c"/>
    <property type="match status" value="1"/>
</dbReference>
<dbReference type="GO" id="GO:0006352">
    <property type="term" value="P:DNA-templated transcription initiation"/>
    <property type="evidence" value="ECO:0007669"/>
    <property type="project" value="InterPro"/>
</dbReference>
<feature type="domain" description="RNA polymerase Rpb4/RPC9 core" evidence="5">
    <location>
        <begin position="157"/>
        <end position="274"/>
    </location>
</feature>
<evidence type="ECO:0000256" key="4">
    <source>
        <dbReference type="SAM" id="MobiDB-lite"/>
    </source>
</evidence>
<reference evidence="6 7" key="1">
    <citation type="journal article" date="2023" name="Mol. Phylogenet. Evol.">
        <title>Genome-scale phylogeny and comparative genomics of the fungal order Sordariales.</title>
        <authorList>
            <person name="Hensen N."/>
            <person name="Bonometti L."/>
            <person name="Westerberg I."/>
            <person name="Brannstrom I.O."/>
            <person name="Guillou S."/>
            <person name="Cros-Aarteil S."/>
            <person name="Calhoun S."/>
            <person name="Haridas S."/>
            <person name="Kuo A."/>
            <person name="Mondo S."/>
            <person name="Pangilinan J."/>
            <person name="Riley R."/>
            <person name="LaButti K."/>
            <person name="Andreopoulos B."/>
            <person name="Lipzen A."/>
            <person name="Chen C."/>
            <person name="Yan M."/>
            <person name="Daum C."/>
            <person name="Ng V."/>
            <person name="Clum A."/>
            <person name="Steindorff A."/>
            <person name="Ohm R.A."/>
            <person name="Martin F."/>
            <person name="Silar P."/>
            <person name="Natvig D.O."/>
            <person name="Lalanne C."/>
            <person name="Gautier V."/>
            <person name="Ament-Velasquez S.L."/>
            <person name="Kruys A."/>
            <person name="Hutchinson M.I."/>
            <person name="Powell A.J."/>
            <person name="Barry K."/>
            <person name="Miller A.N."/>
            <person name="Grigoriev I.V."/>
            <person name="Debuchy R."/>
            <person name="Gladieux P."/>
            <person name="Hiltunen Thoren M."/>
            <person name="Johannesson H."/>
        </authorList>
    </citation>
    <scope>NUCLEOTIDE SEQUENCE [LARGE SCALE GENOMIC DNA]</scope>
    <source>
        <strain evidence="6 7">FGSC 10403</strain>
    </source>
</reference>
<dbReference type="GO" id="GO:0000166">
    <property type="term" value="F:nucleotide binding"/>
    <property type="evidence" value="ECO:0007669"/>
    <property type="project" value="InterPro"/>
</dbReference>
<dbReference type="Pfam" id="PF03874">
    <property type="entry name" value="RNA_pol_Rpb4"/>
    <property type="match status" value="1"/>
</dbReference>
<dbReference type="InterPro" id="IPR010997">
    <property type="entry name" value="HRDC-like_sf"/>
</dbReference>
<feature type="compositionally biased region" description="Polar residues" evidence="4">
    <location>
        <begin position="58"/>
        <end position="73"/>
    </location>
</feature>
<keyword evidence="2" id="KW-0539">Nucleus</keyword>